<evidence type="ECO:0000313" key="1">
    <source>
        <dbReference type="EMBL" id="JAH72294.1"/>
    </source>
</evidence>
<sequence length="45" mass="4987">MLTRSFATLTVLTTSLNKVFCKCNDPGAFSQSVRIIVNGKLLKNR</sequence>
<dbReference type="AlphaFoldDB" id="A0A0E9V2F8"/>
<accession>A0A0E9V2F8</accession>
<protein>
    <submittedName>
        <fullName evidence="1">Uncharacterized protein</fullName>
    </submittedName>
</protein>
<dbReference type="EMBL" id="GBXM01036283">
    <property type="protein sequence ID" value="JAH72294.1"/>
    <property type="molecule type" value="Transcribed_RNA"/>
</dbReference>
<reference evidence="1" key="1">
    <citation type="submission" date="2014-11" db="EMBL/GenBank/DDBJ databases">
        <authorList>
            <person name="Amaro Gonzalez C."/>
        </authorList>
    </citation>
    <scope>NUCLEOTIDE SEQUENCE</scope>
</reference>
<organism evidence="1">
    <name type="scientific">Anguilla anguilla</name>
    <name type="common">European freshwater eel</name>
    <name type="synonym">Muraena anguilla</name>
    <dbReference type="NCBI Taxonomy" id="7936"/>
    <lineage>
        <taxon>Eukaryota</taxon>
        <taxon>Metazoa</taxon>
        <taxon>Chordata</taxon>
        <taxon>Craniata</taxon>
        <taxon>Vertebrata</taxon>
        <taxon>Euteleostomi</taxon>
        <taxon>Actinopterygii</taxon>
        <taxon>Neopterygii</taxon>
        <taxon>Teleostei</taxon>
        <taxon>Anguilliformes</taxon>
        <taxon>Anguillidae</taxon>
        <taxon>Anguilla</taxon>
    </lineage>
</organism>
<proteinExistence type="predicted"/>
<reference evidence="1" key="2">
    <citation type="journal article" date="2015" name="Fish Shellfish Immunol.">
        <title>Early steps in the European eel (Anguilla anguilla)-Vibrio vulnificus interaction in the gills: Role of the RtxA13 toxin.</title>
        <authorList>
            <person name="Callol A."/>
            <person name="Pajuelo D."/>
            <person name="Ebbesson L."/>
            <person name="Teles M."/>
            <person name="MacKenzie S."/>
            <person name="Amaro C."/>
        </authorList>
    </citation>
    <scope>NUCLEOTIDE SEQUENCE</scope>
</reference>
<name>A0A0E9V2F8_ANGAN</name>